<dbReference type="RefSeq" id="WP_167353441.1">
    <property type="nucleotide sequence ID" value="NZ_JBHMDI010000077.1"/>
</dbReference>
<comment type="caution">
    <text evidence="1">The sequence shown here is derived from an EMBL/GenBank/DDBJ whole genome shotgun (WGS) entry which is preliminary data.</text>
</comment>
<accession>A0ABV5LG32</accession>
<reference evidence="1 2" key="1">
    <citation type="submission" date="2024-09" db="EMBL/GenBank/DDBJ databases">
        <authorList>
            <person name="Sun Q."/>
            <person name="Mori K."/>
        </authorList>
    </citation>
    <scope>NUCLEOTIDE SEQUENCE [LARGE SCALE GENOMIC DNA]</scope>
    <source>
        <strain evidence="1 2">JCM 9767</strain>
    </source>
</reference>
<dbReference type="EMBL" id="JBHMDI010000077">
    <property type="protein sequence ID" value="MFB9350505.1"/>
    <property type="molecule type" value="Genomic_DNA"/>
</dbReference>
<proteinExistence type="predicted"/>
<dbReference type="Proteomes" id="UP001589753">
    <property type="component" value="Unassembled WGS sequence"/>
</dbReference>
<gene>
    <name evidence="1" type="ORF">ACFFUA_24200</name>
</gene>
<evidence type="ECO:0000313" key="1">
    <source>
        <dbReference type="EMBL" id="MFB9350505.1"/>
    </source>
</evidence>
<sequence>MTTTLRTVLTAARARRAARHLAGVSFCDSCAQVSDSATRAAERRQHAQLTAFTHAR</sequence>
<protein>
    <submittedName>
        <fullName evidence="1">Uncharacterized protein</fullName>
    </submittedName>
</protein>
<organism evidence="1 2">
    <name type="scientific">Streptomyces heliomycini</name>
    <dbReference type="NCBI Taxonomy" id="284032"/>
    <lineage>
        <taxon>Bacteria</taxon>
        <taxon>Bacillati</taxon>
        <taxon>Actinomycetota</taxon>
        <taxon>Actinomycetes</taxon>
        <taxon>Kitasatosporales</taxon>
        <taxon>Streptomycetaceae</taxon>
        <taxon>Streptomyces</taxon>
    </lineage>
</organism>
<keyword evidence="2" id="KW-1185">Reference proteome</keyword>
<name>A0ABV5LG32_9ACTN</name>
<evidence type="ECO:0000313" key="2">
    <source>
        <dbReference type="Proteomes" id="UP001589753"/>
    </source>
</evidence>